<evidence type="ECO:0000313" key="4">
    <source>
        <dbReference type="Proteomes" id="UP000007058"/>
    </source>
</evidence>
<keyword evidence="4" id="KW-1185">Reference proteome</keyword>
<feature type="region of interest" description="Disordered" evidence="1">
    <location>
        <begin position="233"/>
        <end position="267"/>
    </location>
</feature>
<reference evidence="3 4" key="1">
    <citation type="journal article" date="2005" name="DNA Res.">
        <title>Complete genome sequence of the facultative anaerobic magnetotactic bacterium Magnetospirillum sp. strain AMB-1.</title>
        <authorList>
            <person name="Matsunaga T."/>
            <person name="Okamura Y."/>
            <person name="Fukuda Y."/>
            <person name="Wahyudi A.T."/>
            <person name="Murase Y."/>
            <person name="Takeyama H."/>
        </authorList>
    </citation>
    <scope>NUCLEOTIDE SEQUENCE [LARGE SCALE GENOMIC DNA]</scope>
    <source>
        <strain evidence="4">ATCC 700264 / AMB-1</strain>
    </source>
</reference>
<dbReference type="PANTHER" id="PTHR30441">
    <property type="entry name" value="DUF748 DOMAIN-CONTAINING PROTEIN"/>
    <property type="match status" value="1"/>
</dbReference>
<dbReference type="AlphaFoldDB" id="Q2W6D3"/>
<dbReference type="Pfam" id="PF05170">
    <property type="entry name" value="AsmA"/>
    <property type="match status" value="1"/>
</dbReference>
<feature type="region of interest" description="Disordered" evidence="1">
    <location>
        <begin position="520"/>
        <end position="549"/>
    </location>
</feature>
<feature type="domain" description="AsmA" evidence="2">
    <location>
        <begin position="456"/>
        <end position="739"/>
    </location>
</feature>
<evidence type="ECO:0000256" key="1">
    <source>
        <dbReference type="SAM" id="MobiDB-lite"/>
    </source>
</evidence>
<evidence type="ECO:0000259" key="2">
    <source>
        <dbReference type="Pfam" id="PF05170"/>
    </source>
</evidence>
<dbReference type="GO" id="GO:0005886">
    <property type="term" value="C:plasma membrane"/>
    <property type="evidence" value="ECO:0007669"/>
    <property type="project" value="TreeGrafter"/>
</dbReference>
<dbReference type="InterPro" id="IPR052894">
    <property type="entry name" value="AsmA-related"/>
</dbReference>
<dbReference type="HOGENOM" id="CLU_347438_0_0_5"/>
<accession>Q2W6D3</accession>
<dbReference type="KEGG" id="mag:amb1788"/>
<organism evidence="3 4">
    <name type="scientific">Paramagnetospirillum magneticum (strain ATCC 700264 / AMB-1)</name>
    <name type="common">Magnetospirillum magneticum</name>
    <dbReference type="NCBI Taxonomy" id="342108"/>
    <lineage>
        <taxon>Bacteria</taxon>
        <taxon>Pseudomonadati</taxon>
        <taxon>Pseudomonadota</taxon>
        <taxon>Alphaproteobacteria</taxon>
        <taxon>Rhodospirillales</taxon>
        <taxon>Magnetospirillaceae</taxon>
        <taxon>Paramagnetospirillum</taxon>
    </lineage>
</organism>
<proteinExistence type="predicted"/>
<dbReference type="Proteomes" id="UP000007058">
    <property type="component" value="Chromosome"/>
</dbReference>
<evidence type="ECO:0000313" key="3">
    <source>
        <dbReference type="EMBL" id="BAE50592.1"/>
    </source>
</evidence>
<name>Q2W6D3_PARM1</name>
<gene>
    <name evidence="3" type="ordered locus">amb1788</name>
</gene>
<dbReference type="GO" id="GO:0090313">
    <property type="term" value="P:regulation of protein targeting to membrane"/>
    <property type="evidence" value="ECO:0007669"/>
    <property type="project" value="TreeGrafter"/>
</dbReference>
<dbReference type="InterPro" id="IPR007844">
    <property type="entry name" value="AsmA"/>
</dbReference>
<sequence>MDGEAWRGRIEAEASALLRRKVTVAGPIALRILPSPAVTLASVAVDGTAALDRVRVGLSLGALLAGRPELTDLVIEGGRAGPLDGLNLRATMTGETFAVRGEAKLWGRPATLEAQGRRPSGEAMAPLKAKVAQPSLESEASFEGTFGKSGVTGKIDLSLASLSRAAGSDQLPDAPLSAQAELRLSPDEVVISDLGIILGESTITGSVVASLTAPALMDITLRADSFDLDTRRPAATAQAPTQPQKQAASAQTPAPTQPQMQAAPAAAQPFELPRGLAANLDVGIGRLKWRGETVSNIQINALLEGERLTLSQASARLPGAGSVKLTGAMVTPEGRPRFDGTLKAESRNLPELRKWLRIGSAATPIRGKLESKVQVTDSRLSLNALTLDLDERRITGMISAGLAQPIPLKAELGLPGLALGFDGTLGDGRLEGGASLRAAGFAQAIRALAPGYRPRGNGELAVSARVEGSEGRITLSELQAKAGDALVTGKASLSLEASPKLTASLSGNAIALDPFLPAEASDKAEESKPRRRTGHAAPPPPPIIPAALSSNSSWSKAPLDLGWLQALDADLDLDAKAITASGWRLEQPRGHVGLTKGVADLDRFSARLLGGDLAAAARLAANGLTLSANLKGADLAQLKPAGGGLKLEKGRMSADLRLAAAGTSPAALVGSLAGNGKVEVADGEVSGFDLAALDGQMRRLENLGSLFGLIQTGLSGGKSRFSSLSGTFNADRGIVASRDMALVAEGGGATGIATVDLPRETISSKIAFKLATPDAPALGLRLEGSLAAPVKAIDVNDLQRWLVEKGLGKALNPKGAGENSDAPRKLKAGDALRGLFSAFGKKKAE</sequence>
<protein>
    <submittedName>
        <fullName evidence="3">Uncharacterized protein involved in outer membrane biogenesis</fullName>
    </submittedName>
</protein>
<dbReference type="EMBL" id="AP007255">
    <property type="protein sequence ID" value="BAE50592.1"/>
    <property type="molecule type" value="Genomic_DNA"/>
</dbReference>
<dbReference type="PANTHER" id="PTHR30441:SF4">
    <property type="entry name" value="PROTEIN ASMA"/>
    <property type="match status" value="1"/>
</dbReference>
<dbReference type="STRING" id="342108.amb1788"/>